<dbReference type="PROSITE" id="PS50943">
    <property type="entry name" value="HTH_CROC1"/>
    <property type="match status" value="1"/>
</dbReference>
<keyword evidence="3" id="KW-1185">Reference proteome</keyword>
<evidence type="ECO:0000313" key="3">
    <source>
        <dbReference type="Proteomes" id="UP000321409"/>
    </source>
</evidence>
<dbReference type="InterPro" id="IPR010982">
    <property type="entry name" value="Lambda_DNA-bd_dom_sf"/>
</dbReference>
<dbReference type="EMBL" id="BKAB01000026">
    <property type="protein sequence ID" value="GEP24126.1"/>
    <property type="molecule type" value="Genomic_DNA"/>
</dbReference>
<organism evidence="2 3">
    <name type="scientific">Lentilactobacillus diolivorans</name>
    <dbReference type="NCBI Taxonomy" id="179838"/>
    <lineage>
        <taxon>Bacteria</taxon>
        <taxon>Bacillati</taxon>
        <taxon>Bacillota</taxon>
        <taxon>Bacilli</taxon>
        <taxon>Lactobacillales</taxon>
        <taxon>Lactobacillaceae</taxon>
        <taxon>Lentilactobacillus</taxon>
    </lineage>
</organism>
<sequence length="77" mass="8755">MKASSLGEVLAENILLRSQRLGLGLSDLVQKTGLSRNALWYIRSGHLETIRFSSLSRISEVLECEPYELLKPIELRR</sequence>
<dbReference type="InterPro" id="IPR001387">
    <property type="entry name" value="Cro/C1-type_HTH"/>
</dbReference>
<protein>
    <recommendedName>
        <fullName evidence="1">HTH cro/C1-type domain-containing protein</fullName>
    </recommendedName>
</protein>
<evidence type="ECO:0000313" key="2">
    <source>
        <dbReference type="EMBL" id="GEP24126.1"/>
    </source>
</evidence>
<dbReference type="RefSeq" id="WP_057864318.1">
    <property type="nucleotide sequence ID" value="NZ_BKAB01000026.1"/>
</dbReference>
<dbReference type="Gene3D" id="1.10.260.40">
    <property type="entry name" value="lambda repressor-like DNA-binding domains"/>
    <property type="match status" value="1"/>
</dbReference>
<reference evidence="2 3" key="1">
    <citation type="submission" date="2019-07" db="EMBL/GenBank/DDBJ databases">
        <title>Whole genome shotgun sequence of Lactobacillus diolivorans NBRC 107869.</title>
        <authorList>
            <person name="Hosoyama A."/>
            <person name="Uohara A."/>
            <person name="Ohji S."/>
            <person name="Ichikawa N."/>
        </authorList>
    </citation>
    <scope>NUCLEOTIDE SEQUENCE [LARGE SCALE GENOMIC DNA]</scope>
    <source>
        <strain evidence="2 3">NBRC 107869</strain>
    </source>
</reference>
<name>A0ABQ0XDI4_9LACO</name>
<feature type="domain" description="HTH cro/C1-type" evidence="1">
    <location>
        <begin position="16"/>
        <end position="69"/>
    </location>
</feature>
<comment type="caution">
    <text evidence="2">The sequence shown here is derived from an EMBL/GenBank/DDBJ whole genome shotgun (WGS) entry which is preliminary data.</text>
</comment>
<gene>
    <name evidence="2" type="ORF">LDI01_17190</name>
</gene>
<dbReference type="Pfam" id="PF13443">
    <property type="entry name" value="HTH_26"/>
    <property type="match status" value="1"/>
</dbReference>
<evidence type="ECO:0000259" key="1">
    <source>
        <dbReference type="PROSITE" id="PS50943"/>
    </source>
</evidence>
<proteinExistence type="predicted"/>
<dbReference type="Proteomes" id="UP000321409">
    <property type="component" value="Unassembled WGS sequence"/>
</dbReference>
<dbReference type="SUPFAM" id="SSF47413">
    <property type="entry name" value="lambda repressor-like DNA-binding domains"/>
    <property type="match status" value="1"/>
</dbReference>
<accession>A0ABQ0XDI4</accession>